<dbReference type="InterPro" id="IPR001387">
    <property type="entry name" value="Cro/C1-type_HTH"/>
</dbReference>
<dbReference type="Pfam" id="PF01471">
    <property type="entry name" value="PG_binding_1"/>
    <property type="match status" value="1"/>
</dbReference>
<feature type="region of interest" description="Disordered" evidence="1">
    <location>
        <begin position="90"/>
        <end position="117"/>
    </location>
</feature>
<dbReference type="InterPro" id="IPR036366">
    <property type="entry name" value="PGBDSf"/>
</dbReference>
<dbReference type="Proteomes" id="UP001180551">
    <property type="component" value="Unassembled WGS sequence"/>
</dbReference>
<evidence type="ECO:0000259" key="2">
    <source>
        <dbReference type="PROSITE" id="PS50943"/>
    </source>
</evidence>
<proteinExistence type="predicted"/>
<dbReference type="RefSeq" id="WP_311624755.1">
    <property type="nucleotide sequence ID" value="NZ_JAVRFE010000022.1"/>
</dbReference>
<dbReference type="Gene3D" id="1.10.101.10">
    <property type="entry name" value="PGBD-like superfamily/PGBD"/>
    <property type="match status" value="1"/>
</dbReference>
<comment type="caution">
    <text evidence="3">The sequence shown here is derived from an EMBL/GenBank/DDBJ whole genome shotgun (WGS) entry which is preliminary data.</text>
</comment>
<dbReference type="CDD" id="cd00093">
    <property type="entry name" value="HTH_XRE"/>
    <property type="match status" value="1"/>
</dbReference>
<evidence type="ECO:0000256" key="1">
    <source>
        <dbReference type="SAM" id="MobiDB-lite"/>
    </source>
</evidence>
<dbReference type="SUPFAM" id="SSF47090">
    <property type="entry name" value="PGBD-like"/>
    <property type="match status" value="1"/>
</dbReference>
<evidence type="ECO:0000313" key="3">
    <source>
        <dbReference type="EMBL" id="MDT0457635.1"/>
    </source>
</evidence>
<dbReference type="Gene3D" id="1.10.260.40">
    <property type="entry name" value="lambda repressor-like DNA-binding domains"/>
    <property type="match status" value="1"/>
</dbReference>
<dbReference type="EMBL" id="JAVRFE010000022">
    <property type="protein sequence ID" value="MDT0457635.1"/>
    <property type="molecule type" value="Genomic_DNA"/>
</dbReference>
<dbReference type="PROSITE" id="PS50943">
    <property type="entry name" value="HTH_CROC1"/>
    <property type="match status" value="1"/>
</dbReference>
<dbReference type="InterPro" id="IPR036365">
    <property type="entry name" value="PGBD-like_sf"/>
</dbReference>
<feature type="domain" description="HTH cro/C1-type" evidence="2">
    <location>
        <begin position="22"/>
        <end position="76"/>
    </location>
</feature>
<keyword evidence="4" id="KW-1185">Reference proteome</keyword>
<evidence type="ECO:0000313" key="4">
    <source>
        <dbReference type="Proteomes" id="UP001180551"/>
    </source>
</evidence>
<dbReference type="SMART" id="SM00530">
    <property type="entry name" value="HTH_XRE"/>
    <property type="match status" value="1"/>
</dbReference>
<organism evidence="3 4">
    <name type="scientific">Streptomyces mooreae</name>
    <dbReference type="NCBI Taxonomy" id="3075523"/>
    <lineage>
        <taxon>Bacteria</taxon>
        <taxon>Bacillati</taxon>
        <taxon>Actinomycetota</taxon>
        <taxon>Actinomycetes</taxon>
        <taxon>Kitasatosporales</taxon>
        <taxon>Streptomycetaceae</taxon>
        <taxon>Streptomyces</taxon>
    </lineage>
</organism>
<dbReference type="SUPFAM" id="SSF47413">
    <property type="entry name" value="lambda repressor-like DNA-binding domains"/>
    <property type="match status" value="1"/>
</dbReference>
<name>A0ABU2T9L6_9ACTN</name>
<dbReference type="InterPro" id="IPR010982">
    <property type="entry name" value="Lambda_DNA-bd_dom_sf"/>
</dbReference>
<feature type="compositionally biased region" description="Low complexity" evidence="1">
    <location>
        <begin position="94"/>
        <end position="106"/>
    </location>
</feature>
<sequence length="301" mass="31244">MSRWKGLPESLDHRVRYLIVQLRRLKDHSGLSLAALAARTSYSKSSWERYLNGKKLPPREAVEALARICEADTTRLLALHEVAAQAWHAERPQAGAEADAEAGAEAGAERDEAAVAAGPVGPAATAVPAIPSVPAEPSAPAARDVPAAAPAGRQVPLRPLVLGALAVLVMAGAALLVARLWEDASGIGSSGADAVPAVSGTGAAPTFPHRPGEAFPCSVRRQSGALYAGHSHTGTAILDRGATGWDVVEAQCLLHRQGYDPGVVDGIVGGKTLRAVKRLQARAGLPTDGIVGPDTWKVLRR</sequence>
<dbReference type="Pfam" id="PF13560">
    <property type="entry name" value="HTH_31"/>
    <property type="match status" value="1"/>
</dbReference>
<gene>
    <name evidence="3" type="ORF">RM550_18135</name>
</gene>
<reference evidence="3" key="1">
    <citation type="submission" date="2024-05" db="EMBL/GenBank/DDBJ databases">
        <title>30 novel species of actinomycetes from the DSMZ collection.</title>
        <authorList>
            <person name="Nouioui I."/>
        </authorList>
    </citation>
    <scope>NUCLEOTIDE SEQUENCE</scope>
    <source>
        <strain evidence="3">DSM 41527</strain>
    </source>
</reference>
<dbReference type="InterPro" id="IPR002477">
    <property type="entry name" value="Peptidoglycan-bd-like"/>
</dbReference>
<protein>
    <submittedName>
        <fullName evidence="3">Peptidoglycan-binding protein</fullName>
    </submittedName>
</protein>
<accession>A0ABU2T9L6</accession>